<feature type="domain" description="Oxidoreductase molybdopterin-binding" evidence="3">
    <location>
        <begin position="326"/>
        <end position="457"/>
    </location>
</feature>
<feature type="transmembrane region" description="Helical" evidence="2">
    <location>
        <begin position="268"/>
        <end position="291"/>
    </location>
</feature>
<keyword evidence="2" id="KW-1133">Transmembrane helix</keyword>
<evidence type="ECO:0000256" key="1">
    <source>
        <dbReference type="SAM" id="MobiDB-lite"/>
    </source>
</evidence>
<protein>
    <submittedName>
        <fullName evidence="4">Molybdopterin-dependent oxidoreductase</fullName>
    </submittedName>
</protein>
<dbReference type="Pfam" id="PF00174">
    <property type="entry name" value="Oxidored_molyb"/>
    <property type="match status" value="1"/>
</dbReference>
<feature type="transmembrane region" description="Helical" evidence="2">
    <location>
        <begin position="78"/>
        <end position="100"/>
    </location>
</feature>
<dbReference type="PANTHER" id="PTHR43032">
    <property type="entry name" value="PROTEIN-METHIONINE-SULFOXIDE REDUCTASE"/>
    <property type="match status" value="1"/>
</dbReference>
<comment type="caution">
    <text evidence="4">The sequence shown here is derived from an EMBL/GenBank/DDBJ whole genome shotgun (WGS) entry which is preliminary data.</text>
</comment>
<keyword evidence="5" id="KW-1185">Reference proteome</keyword>
<keyword evidence="2" id="KW-0472">Membrane</keyword>
<dbReference type="InterPro" id="IPR036374">
    <property type="entry name" value="OxRdtase_Mopterin-bd_sf"/>
</dbReference>
<feature type="transmembrane region" description="Helical" evidence="2">
    <location>
        <begin position="155"/>
        <end position="174"/>
    </location>
</feature>
<dbReference type="CDD" id="cd00321">
    <property type="entry name" value="SO_family_Moco"/>
    <property type="match status" value="1"/>
</dbReference>
<proteinExistence type="predicted"/>
<feature type="transmembrane region" description="Helical" evidence="2">
    <location>
        <begin position="121"/>
        <end position="143"/>
    </location>
</feature>
<dbReference type="Gene3D" id="3.90.420.10">
    <property type="entry name" value="Oxidoreductase, molybdopterin-binding domain"/>
    <property type="match status" value="1"/>
</dbReference>
<dbReference type="RefSeq" id="WP_357786834.1">
    <property type="nucleotide sequence ID" value="NZ_JBFAKC010000012.1"/>
</dbReference>
<dbReference type="EMBL" id="JBFAKC010000012">
    <property type="protein sequence ID" value="MEV0710776.1"/>
    <property type="molecule type" value="Genomic_DNA"/>
</dbReference>
<name>A0ABV3G015_9NOCA</name>
<keyword evidence="2" id="KW-0812">Transmembrane</keyword>
<evidence type="ECO:0000256" key="2">
    <source>
        <dbReference type="SAM" id="Phobius"/>
    </source>
</evidence>
<gene>
    <name evidence="4" type="ORF">AB0I48_24730</name>
</gene>
<feature type="region of interest" description="Disordered" evidence="1">
    <location>
        <begin position="299"/>
        <end position="319"/>
    </location>
</feature>
<dbReference type="PANTHER" id="PTHR43032:SF2">
    <property type="entry name" value="BLL0505 PROTEIN"/>
    <property type="match status" value="1"/>
</dbReference>
<feature type="transmembrane region" description="Helical" evidence="2">
    <location>
        <begin position="36"/>
        <end position="58"/>
    </location>
</feature>
<dbReference type="InterPro" id="IPR000572">
    <property type="entry name" value="OxRdtase_Mopterin-bd_dom"/>
</dbReference>
<organism evidence="4 5">
    <name type="scientific">Nocardia aurea</name>
    <dbReference type="NCBI Taxonomy" id="2144174"/>
    <lineage>
        <taxon>Bacteria</taxon>
        <taxon>Bacillati</taxon>
        <taxon>Actinomycetota</taxon>
        <taxon>Actinomycetes</taxon>
        <taxon>Mycobacteriales</taxon>
        <taxon>Nocardiaceae</taxon>
        <taxon>Nocardia</taxon>
    </lineage>
</organism>
<dbReference type="Proteomes" id="UP001551695">
    <property type="component" value="Unassembled WGS sequence"/>
</dbReference>
<feature type="region of interest" description="Disordered" evidence="1">
    <location>
        <begin position="186"/>
        <end position="263"/>
    </location>
</feature>
<sequence>MSSGDIDSGPGGWDFRRVREWSRISRARGPEVASRVGIALGVAILICFCTGLISHGIQHPPNWFRWPAHPVWLYRFTQGLHVVSGVTAIPLVVVKLWAVYPRLFQRPLFGSPLRVLERGSIALLVGAVLFELSTGLLNIAQWYPWKFFFPTAHYAMAYIVAGALAVHLAVKLPAIRAALSRPLDSEAGTVPSTSVQPRRAVEAARPVAAPGGSSDSGRSVEPRRGDTLNRSEVSARAAMPDGSVEPPGTSKPLDTDSAGGQRSSRRTVLTAAWVSAGVAALAVAGQSVPLLRPLSFAAPRSGQGPQGLPVNRSATAAGVRDSARDPAYRLRVVVGVRSREFSRAELSALPQTTATLPIACVEGWSASADWSGVRLRDLLEIVGPYPGGAVGFASLETGGIYRTSSLPQPHVVASDTLIALTLNGETLDLDHGYPCRLIAPNRPGVLQTKWLSSIEVRA</sequence>
<evidence type="ECO:0000313" key="5">
    <source>
        <dbReference type="Proteomes" id="UP001551695"/>
    </source>
</evidence>
<evidence type="ECO:0000259" key="3">
    <source>
        <dbReference type="Pfam" id="PF00174"/>
    </source>
</evidence>
<feature type="compositionally biased region" description="Low complexity" evidence="1">
    <location>
        <begin position="195"/>
        <end position="210"/>
    </location>
</feature>
<reference evidence="4 5" key="1">
    <citation type="submission" date="2024-06" db="EMBL/GenBank/DDBJ databases">
        <title>The Natural Products Discovery Center: Release of the First 8490 Sequenced Strains for Exploring Actinobacteria Biosynthetic Diversity.</title>
        <authorList>
            <person name="Kalkreuter E."/>
            <person name="Kautsar S.A."/>
            <person name="Yang D."/>
            <person name="Bader C.D."/>
            <person name="Teijaro C.N."/>
            <person name="Fluegel L."/>
            <person name="Davis C.M."/>
            <person name="Simpson J.R."/>
            <person name="Lauterbach L."/>
            <person name="Steele A.D."/>
            <person name="Gui C."/>
            <person name="Meng S."/>
            <person name="Li G."/>
            <person name="Viehrig K."/>
            <person name="Ye F."/>
            <person name="Su P."/>
            <person name="Kiefer A.F."/>
            <person name="Nichols A."/>
            <person name="Cepeda A.J."/>
            <person name="Yan W."/>
            <person name="Fan B."/>
            <person name="Jiang Y."/>
            <person name="Adhikari A."/>
            <person name="Zheng C.-J."/>
            <person name="Schuster L."/>
            <person name="Cowan T.M."/>
            <person name="Smanski M.J."/>
            <person name="Chevrette M.G."/>
            <person name="De Carvalho L.P.S."/>
            <person name="Shen B."/>
        </authorList>
    </citation>
    <scope>NUCLEOTIDE SEQUENCE [LARGE SCALE GENOMIC DNA]</scope>
    <source>
        <strain evidence="4 5">NPDC050403</strain>
    </source>
</reference>
<dbReference type="SUPFAM" id="SSF56524">
    <property type="entry name" value="Oxidoreductase molybdopterin-binding domain"/>
    <property type="match status" value="1"/>
</dbReference>
<accession>A0ABV3G015</accession>
<feature type="compositionally biased region" description="Basic and acidic residues" evidence="1">
    <location>
        <begin position="218"/>
        <end position="229"/>
    </location>
</feature>
<evidence type="ECO:0000313" key="4">
    <source>
        <dbReference type="EMBL" id="MEV0710776.1"/>
    </source>
</evidence>